<evidence type="ECO:0000313" key="2">
    <source>
        <dbReference type="EMBL" id="GIY23145.1"/>
    </source>
</evidence>
<keyword evidence="3" id="KW-1185">Reference proteome</keyword>
<dbReference type="Proteomes" id="UP001054837">
    <property type="component" value="Unassembled WGS sequence"/>
</dbReference>
<comment type="caution">
    <text evidence="2">The sequence shown here is derived from an EMBL/GenBank/DDBJ whole genome shotgun (WGS) entry which is preliminary data.</text>
</comment>
<feature type="chain" id="PRO_5043977490" evidence="1">
    <location>
        <begin position="20"/>
        <end position="95"/>
    </location>
</feature>
<dbReference type="EMBL" id="BPLQ01006515">
    <property type="protein sequence ID" value="GIY23145.1"/>
    <property type="molecule type" value="Genomic_DNA"/>
</dbReference>
<keyword evidence="1" id="KW-0732">Signal</keyword>
<protein>
    <submittedName>
        <fullName evidence="2">Uncharacterized protein</fullName>
    </submittedName>
</protein>
<evidence type="ECO:0000313" key="3">
    <source>
        <dbReference type="Proteomes" id="UP001054837"/>
    </source>
</evidence>
<feature type="signal peptide" evidence="1">
    <location>
        <begin position="1"/>
        <end position="19"/>
    </location>
</feature>
<dbReference type="AlphaFoldDB" id="A0AAV4RN42"/>
<evidence type="ECO:0000256" key="1">
    <source>
        <dbReference type="SAM" id="SignalP"/>
    </source>
</evidence>
<proteinExistence type="predicted"/>
<gene>
    <name evidence="2" type="ORF">CDAR_469731</name>
</gene>
<reference evidence="2 3" key="1">
    <citation type="submission" date="2021-06" db="EMBL/GenBank/DDBJ databases">
        <title>Caerostris darwini draft genome.</title>
        <authorList>
            <person name="Kono N."/>
            <person name="Arakawa K."/>
        </authorList>
    </citation>
    <scope>NUCLEOTIDE SEQUENCE [LARGE SCALE GENOMIC DNA]</scope>
</reference>
<sequence length="95" mass="10579">MSAFTSLFSLTSSLVLSFAYPLSIILGSSKSNSLVRSEGMVSRVNEERQKRRIRSDISHLPLDRFRLVGVASPGKIRSHQKAIYDGFDVHRLAEG</sequence>
<accession>A0AAV4RN42</accession>
<name>A0AAV4RN42_9ARAC</name>
<organism evidence="2 3">
    <name type="scientific">Caerostris darwini</name>
    <dbReference type="NCBI Taxonomy" id="1538125"/>
    <lineage>
        <taxon>Eukaryota</taxon>
        <taxon>Metazoa</taxon>
        <taxon>Ecdysozoa</taxon>
        <taxon>Arthropoda</taxon>
        <taxon>Chelicerata</taxon>
        <taxon>Arachnida</taxon>
        <taxon>Araneae</taxon>
        <taxon>Araneomorphae</taxon>
        <taxon>Entelegynae</taxon>
        <taxon>Araneoidea</taxon>
        <taxon>Araneidae</taxon>
        <taxon>Caerostris</taxon>
    </lineage>
</organism>